<sequence>MSKVVILMGSKADLAWATRVVDSLQLFSISAECHIASAHKVPLFCYDIIKEKEKITSYL</sequence>
<dbReference type="Gene3D" id="3.40.50.1970">
    <property type="match status" value="1"/>
</dbReference>
<dbReference type="AlphaFoldDB" id="A0A521EGE3"/>
<dbReference type="SUPFAM" id="SSF52255">
    <property type="entry name" value="N5-CAIR mutase (phosphoribosylaminoimidazole carboxylase, PurE)"/>
    <property type="match status" value="1"/>
</dbReference>
<evidence type="ECO:0000259" key="1">
    <source>
        <dbReference type="Pfam" id="PF00731"/>
    </source>
</evidence>
<evidence type="ECO:0000313" key="2">
    <source>
        <dbReference type="EMBL" id="SMO82983.1"/>
    </source>
</evidence>
<keyword evidence="3" id="KW-1185">Reference proteome</keyword>
<dbReference type="InterPro" id="IPR000031">
    <property type="entry name" value="PurE_dom"/>
</dbReference>
<dbReference type="EMBL" id="FXTB01000009">
    <property type="protein sequence ID" value="SMO82983.1"/>
    <property type="molecule type" value="Genomic_DNA"/>
</dbReference>
<name>A0A521EGE3_SACCC</name>
<accession>A0A521EGE3</accession>
<dbReference type="Pfam" id="PF00731">
    <property type="entry name" value="AIRC"/>
    <property type="match status" value="1"/>
</dbReference>
<gene>
    <name evidence="2" type="ORF">SAMN06265379_10917</name>
</gene>
<dbReference type="Proteomes" id="UP000319040">
    <property type="component" value="Unassembled WGS sequence"/>
</dbReference>
<organism evidence="2 3">
    <name type="scientific">Saccharicrinis carchari</name>
    <dbReference type="NCBI Taxonomy" id="1168039"/>
    <lineage>
        <taxon>Bacteria</taxon>
        <taxon>Pseudomonadati</taxon>
        <taxon>Bacteroidota</taxon>
        <taxon>Bacteroidia</taxon>
        <taxon>Marinilabiliales</taxon>
        <taxon>Marinilabiliaceae</taxon>
        <taxon>Saccharicrinis</taxon>
    </lineage>
</organism>
<evidence type="ECO:0000313" key="3">
    <source>
        <dbReference type="Proteomes" id="UP000319040"/>
    </source>
</evidence>
<dbReference type="GO" id="GO:0006189">
    <property type="term" value="P:'de novo' IMP biosynthetic process"/>
    <property type="evidence" value="ECO:0007669"/>
    <property type="project" value="InterPro"/>
</dbReference>
<feature type="domain" description="PurE" evidence="1">
    <location>
        <begin position="3"/>
        <end position="54"/>
    </location>
</feature>
<proteinExistence type="predicted"/>
<reference evidence="2 3" key="1">
    <citation type="submission" date="2017-05" db="EMBL/GenBank/DDBJ databases">
        <authorList>
            <person name="Varghese N."/>
            <person name="Submissions S."/>
        </authorList>
    </citation>
    <scope>NUCLEOTIDE SEQUENCE [LARGE SCALE GENOMIC DNA]</scope>
    <source>
        <strain evidence="2 3">DSM 27040</strain>
    </source>
</reference>
<protein>
    <submittedName>
        <fullName evidence="2">AIR carboxylase</fullName>
    </submittedName>
</protein>